<sequence>MHAPDYLFLDDSIDTDSDPDDPPYFPKFHSLADGVASTSTNMKQSPPTKKRKPTKLVHKWKKADLNVQSISGGVTKLPILTNSEVKCFLGINFVSGYVLVTKRHMFWKQRVNSYNALISTAIRCDSFETIFSNLHVADIANIVPLNKFAKLPPHINKLNE</sequence>
<evidence type="ECO:0000313" key="3">
    <source>
        <dbReference type="Proteomes" id="UP000886998"/>
    </source>
</evidence>
<name>A0A8X6XEE4_9ARAC</name>
<evidence type="ECO:0000259" key="1">
    <source>
        <dbReference type="Pfam" id="PF13843"/>
    </source>
</evidence>
<dbReference type="PANTHER" id="PTHR47055:SF2">
    <property type="entry name" value="PIGGYBAC TRANSPOSABLE ELEMENT-DERIVED PROTEIN 2-RELATED"/>
    <property type="match status" value="1"/>
</dbReference>
<accession>A0A8X6XEE4</accession>
<organism evidence="2 3">
    <name type="scientific">Trichonephila inaurata madagascariensis</name>
    <dbReference type="NCBI Taxonomy" id="2747483"/>
    <lineage>
        <taxon>Eukaryota</taxon>
        <taxon>Metazoa</taxon>
        <taxon>Ecdysozoa</taxon>
        <taxon>Arthropoda</taxon>
        <taxon>Chelicerata</taxon>
        <taxon>Arachnida</taxon>
        <taxon>Araneae</taxon>
        <taxon>Araneomorphae</taxon>
        <taxon>Entelegynae</taxon>
        <taxon>Araneoidea</taxon>
        <taxon>Nephilidae</taxon>
        <taxon>Trichonephila</taxon>
        <taxon>Trichonephila inaurata</taxon>
    </lineage>
</organism>
<proteinExistence type="predicted"/>
<dbReference type="InterPro" id="IPR029526">
    <property type="entry name" value="PGBD"/>
</dbReference>
<dbReference type="GO" id="GO:0043565">
    <property type="term" value="F:sequence-specific DNA binding"/>
    <property type="evidence" value="ECO:0007669"/>
    <property type="project" value="TreeGrafter"/>
</dbReference>
<comment type="caution">
    <text evidence="2">The sequence shown here is derived from an EMBL/GenBank/DDBJ whole genome shotgun (WGS) entry which is preliminary data.</text>
</comment>
<protein>
    <submittedName>
        <fullName evidence="2">Chimeric ERCC6-PGBD3 protein</fullName>
    </submittedName>
</protein>
<dbReference type="InterPro" id="IPR052638">
    <property type="entry name" value="PiggyBac_TE-derived"/>
</dbReference>
<dbReference type="PANTHER" id="PTHR47055">
    <property type="entry name" value="DDE_TNP_1_7 DOMAIN-CONTAINING PROTEIN"/>
    <property type="match status" value="1"/>
</dbReference>
<dbReference type="Pfam" id="PF13843">
    <property type="entry name" value="DDE_Tnp_1_7"/>
    <property type="match status" value="1"/>
</dbReference>
<feature type="domain" description="PiggyBac transposable element-derived protein" evidence="1">
    <location>
        <begin position="80"/>
        <end position="160"/>
    </location>
</feature>
<evidence type="ECO:0000313" key="2">
    <source>
        <dbReference type="EMBL" id="GFY52252.1"/>
    </source>
</evidence>
<reference evidence="2" key="1">
    <citation type="submission" date="2020-08" db="EMBL/GenBank/DDBJ databases">
        <title>Multicomponent nature underlies the extraordinary mechanical properties of spider dragline silk.</title>
        <authorList>
            <person name="Kono N."/>
            <person name="Nakamura H."/>
            <person name="Mori M."/>
            <person name="Yoshida Y."/>
            <person name="Ohtoshi R."/>
            <person name="Malay A.D."/>
            <person name="Moran D.A.P."/>
            <person name="Tomita M."/>
            <person name="Numata K."/>
            <person name="Arakawa K."/>
        </authorList>
    </citation>
    <scope>NUCLEOTIDE SEQUENCE</scope>
</reference>
<dbReference type="OrthoDB" id="10057240at2759"/>
<keyword evidence="3" id="KW-1185">Reference proteome</keyword>
<dbReference type="EMBL" id="BMAV01008579">
    <property type="protein sequence ID" value="GFY52252.1"/>
    <property type="molecule type" value="Genomic_DNA"/>
</dbReference>
<gene>
    <name evidence="2" type="primary">ERCC6</name>
    <name evidence="2" type="ORF">TNIN_53691</name>
</gene>
<dbReference type="Proteomes" id="UP000886998">
    <property type="component" value="Unassembled WGS sequence"/>
</dbReference>
<dbReference type="AlphaFoldDB" id="A0A8X6XEE4"/>